<organism evidence="2 3">
    <name type="scientific">Anguilla anguilla</name>
    <name type="common">European freshwater eel</name>
    <name type="synonym">Muraena anguilla</name>
    <dbReference type="NCBI Taxonomy" id="7936"/>
    <lineage>
        <taxon>Eukaryota</taxon>
        <taxon>Metazoa</taxon>
        <taxon>Chordata</taxon>
        <taxon>Craniata</taxon>
        <taxon>Vertebrata</taxon>
        <taxon>Euteleostomi</taxon>
        <taxon>Actinopterygii</taxon>
        <taxon>Neopterygii</taxon>
        <taxon>Teleostei</taxon>
        <taxon>Anguilliformes</taxon>
        <taxon>Anguillidae</taxon>
        <taxon>Anguilla</taxon>
    </lineage>
</organism>
<name>A0A9D3LV52_ANGAN</name>
<accession>A0A9D3LV52</accession>
<proteinExistence type="predicted"/>
<sequence>MDGGVNGNTTVRPLPGSGIPAPQSLLRSSKLSLKHPDGGLRPDATHLPAFTRVSSSSSFSRGPAKPNQQKSGPFLGVPSYRAASGSEYGGQTHPAFRKEVPSETHQAPSPVVPWAS</sequence>
<keyword evidence="3" id="KW-1185">Reference proteome</keyword>
<evidence type="ECO:0000313" key="2">
    <source>
        <dbReference type="EMBL" id="KAG5835383.1"/>
    </source>
</evidence>
<gene>
    <name evidence="2" type="ORF">ANANG_G00243320</name>
</gene>
<feature type="region of interest" description="Disordered" evidence="1">
    <location>
        <begin position="1"/>
        <end position="116"/>
    </location>
</feature>
<feature type="compositionally biased region" description="Basic and acidic residues" evidence="1">
    <location>
        <begin position="34"/>
        <end position="44"/>
    </location>
</feature>
<dbReference type="AlphaFoldDB" id="A0A9D3LV52"/>
<comment type="caution">
    <text evidence="2">The sequence shown here is derived from an EMBL/GenBank/DDBJ whole genome shotgun (WGS) entry which is preliminary data.</text>
</comment>
<protein>
    <submittedName>
        <fullName evidence="2">Uncharacterized protein</fullName>
    </submittedName>
</protein>
<evidence type="ECO:0000313" key="3">
    <source>
        <dbReference type="Proteomes" id="UP001044222"/>
    </source>
</evidence>
<dbReference type="EMBL" id="JAFIRN010000014">
    <property type="protein sequence ID" value="KAG5835383.1"/>
    <property type="molecule type" value="Genomic_DNA"/>
</dbReference>
<evidence type="ECO:0000256" key="1">
    <source>
        <dbReference type="SAM" id="MobiDB-lite"/>
    </source>
</evidence>
<reference evidence="2" key="1">
    <citation type="submission" date="2021-01" db="EMBL/GenBank/DDBJ databases">
        <title>A chromosome-scale assembly of European eel, Anguilla anguilla.</title>
        <authorList>
            <person name="Henkel C."/>
            <person name="Jong-Raadsen S.A."/>
            <person name="Dufour S."/>
            <person name="Weltzien F.-A."/>
            <person name="Palstra A.P."/>
            <person name="Pelster B."/>
            <person name="Spaink H.P."/>
            <person name="Van Den Thillart G.E."/>
            <person name="Jansen H."/>
            <person name="Zahm M."/>
            <person name="Klopp C."/>
            <person name="Cedric C."/>
            <person name="Louis A."/>
            <person name="Berthelot C."/>
            <person name="Parey E."/>
            <person name="Roest Crollius H."/>
            <person name="Montfort J."/>
            <person name="Robinson-Rechavi M."/>
            <person name="Bucao C."/>
            <person name="Bouchez O."/>
            <person name="Gislard M."/>
            <person name="Lluch J."/>
            <person name="Milhes M."/>
            <person name="Lampietro C."/>
            <person name="Lopez Roques C."/>
            <person name="Donnadieu C."/>
            <person name="Braasch I."/>
            <person name="Desvignes T."/>
            <person name="Postlethwait J."/>
            <person name="Bobe J."/>
            <person name="Guiguen Y."/>
            <person name="Dirks R."/>
        </authorList>
    </citation>
    <scope>NUCLEOTIDE SEQUENCE</scope>
    <source>
        <strain evidence="2">Tag_6206</strain>
        <tissue evidence="2">Liver</tissue>
    </source>
</reference>
<dbReference type="Proteomes" id="UP001044222">
    <property type="component" value="Chromosome 14"/>
</dbReference>